<name>A0A1C7MEX5_GRIFR</name>
<proteinExistence type="predicted"/>
<reference evidence="2 3" key="1">
    <citation type="submission" date="2016-03" db="EMBL/GenBank/DDBJ databases">
        <title>Whole genome sequencing of Grifola frondosa 9006-11.</title>
        <authorList>
            <person name="Min B."/>
            <person name="Park H."/>
            <person name="Kim J.-G."/>
            <person name="Cho H."/>
            <person name="Oh Y.-L."/>
            <person name="Kong W.-S."/>
            <person name="Choi I.-G."/>
        </authorList>
    </citation>
    <scope>NUCLEOTIDE SEQUENCE [LARGE SCALE GENOMIC DNA]</scope>
    <source>
        <strain evidence="2 3">9006-11</strain>
    </source>
</reference>
<dbReference type="AlphaFoldDB" id="A0A1C7MEX5"/>
<dbReference type="Proteomes" id="UP000092993">
    <property type="component" value="Unassembled WGS sequence"/>
</dbReference>
<comment type="caution">
    <text evidence="2">The sequence shown here is derived from an EMBL/GenBank/DDBJ whole genome shotgun (WGS) entry which is preliminary data.</text>
</comment>
<evidence type="ECO:0000313" key="2">
    <source>
        <dbReference type="EMBL" id="OBZ74969.1"/>
    </source>
</evidence>
<evidence type="ECO:0000313" key="3">
    <source>
        <dbReference type="Proteomes" id="UP000092993"/>
    </source>
</evidence>
<sequence>MGFMGWCFVLSLGITMSDMAEKLFRLMNFTSGQLRVAVDERDDDVIKAAYLAFSAGEVWAKDINAGVSPYDDVGKQDVDSCFISEAIKQEERVLRGAEVDGEEVSNLNKWCFQHELTSRKAARDVVIWCSARAFGRNVIRQNEWVNGHSAGSQPLTTHDDDVPIKDLCALTRLASFNPHPSVLGRSKCLSASSVMSPSEDSAQRTFATNAASATPFFNRLHLELQMDILSRMDFDQLTALKRCSSAGDMLVTCYFHDRLDSILTRFVAIPECLREIMRRTHSVISGSCALDFMLATHGVLGRRTIWTFTSPMRNATPLLLISNIRRVTRERPLFMSTCMITEELQKWFASKRGPFKSTLYEARPPAHYIPCPTSGRLRLLTTSPLISRVLHIPASPSRAAGYFTACG</sequence>
<accession>A0A1C7MEX5</accession>
<protein>
    <recommendedName>
        <fullName evidence="4">F-box domain-containing protein</fullName>
    </recommendedName>
</protein>
<feature type="signal peptide" evidence="1">
    <location>
        <begin position="1"/>
        <end position="19"/>
    </location>
</feature>
<keyword evidence="1" id="KW-0732">Signal</keyword>
<gene>
    <name evidence="2" type="ORF">A0H81_05667</name>
</gene>
<feature type="chain" id="PRO_5008889096" description="F-box domain-containing protein" evidence="1">
    <location>
        <begin position="20"/>
        <end position="407"/>
    </location>
</feature>
<keyword evidence="3" id="KW-1185">Reference proteome</keyword>
<organism evidence="2 3">
    <name type="scientific">Grifola frondosa</name>
    <name type="common">Maitake</name>
    <name type="synonym">Polyporus frondosus</name>
    <dbReference type="NCBI Taxonomy" id="5627"/>
    <lineage>
        <taxon>Eukaryota</taxon>
        <taxon>Fungi</taxon>
        <taxon>Dikarya</taxon>
        <taxon>Basidiomycota</taxon>
        <taxon>Agaricomycotina</taxon>
        <taxon>Agaricomycetes</taxon>
        <taxon>Polyporales</taxon>
        <taxon>Grifolaceae</taxon>
        <taxon>Grifola</taxon>
    </lineage>
</organism>
<evidence type="ECO:0000256" key="1">
    <source>
        <dbReference type="SAM" id="SignalP"/>
    </source>
</evidence>
<dbReference type="EMBL" id="LUGG01000005">
    <property type="protein sequence ID" value="OBZ74969.1"/>
    <property type="molecule type" value="Genomic_DNA"/>
</dbReference>
<evidence type="ECO:0008006" key="4">
    <source>
        <dbReference type="Google" id="ProtNLM"/>
    </source>
</evidence>